<reference evidence="2" key="1">
    <citation type="journal article" date="2024" name="Proc. Natl. Acad. Sci. U.S.A.">
        <title>Extraordinary preservation of gene collinearity over three hundred million years revealed in homosporous lycophytes.</title>
        <authorList>
            <person name="Li C."/>
            <person name="Wickell D."/>
            <person name="Kuo L.Y."/>
            <person name="Chen X."/>
            <person name="Nie B."/>
            <person name="Liao X."/>
            <person name="Peng D."/>
            <person name="Ji J."/>
            <person name="Jenkins J."/>
            <person name="Williams M."/>
            <person name="Shu S."/>
            <person name="Plott C."/>
            <person name="Barry K."/>
            <person name="Rajasekar S."/>
            <person name="Grimwood J."/>
            <person name="Han X."/>
            <person name="Sun S."/>
            <person name="Hou Z."/>
            <person name="He W."/>
            <person name="Dai G."/>
            <person name="Sun C."/>
            <person name="Schmutz J."/>
            <person name="Leebens-Mack J.H."/>
            <person name="Li F.W."/>
            <person name="Wang L."/>
        </authorList>
    </citation>
    <scope>NUCLEOTIDE SEQUENCE [LARGE SCALE GENOMIC DNA]</scope>
    <source>
        <strain evidence="2">cv. PW_Plant_1</strain>
    </source>
</reference>
<evidence type="ECO:0000313" key="1">
    <source>
        <dbReference type="EMBL" id="KAJ7517844.1"/>
    </source>
</evidence>
<organism evidence="1 2">
    <name type="scientific">Diphasiastrum complanatum</name>
    <name type="common">Issler's clubmoss</name>
    <name type="synonym">Lycopodium complanatum</name>
    <dbReference type="NCBI Taxonomy" id="34168"/>
    <lineage>
        <taxon>Eukaryota</taxon>
        <taxon>Viridiplantae</taxon>
        <taxon>Streptophyta</taxon>
        <taxon>Embryophyta</taxon>
        <taxon>Tracheophyta</taxon>
        <taxon>Lycopodiopsida</taxon>
        <taxon>Lycopodiales</taxon>
        <taxon>Lycopodiaceae</taxon>
        <taxon>Lycopodioideae</taxon>
        <taxon>Diphasiastrum</taxon>
    </lineage>
</organism>
<dbReference type="Proteomes" id="UP001162992">
    <property type="component" value="Chromosome 21"/>
</dbReference>
<proteinExistence type="predicted"/>
<sequence>MALAATNLGFGVLAAPSSSRKIPVSRLLTGAKPVYFERVLSTFSAKRRYGNSLTVKAFFNVENEPLVKEALKEPIAFFGGVFAGLLRLDLNEDPLREWIARTAEAAGIEFEKSEKNDDSAPEEIQIE</sequence>
<protein>
    <submittedName>
        <fullName evidence="1">Uncharacterized protein</fullName>
    </submittedName>
</protein>
<dbReference type="EMBL" id="CM055112">
    <property type="protein sequence ID" value="KAJ7517844.1"/>
    <property type="molecule type" value="Genomic_DNA"/>
</dbReference>
<name>A0ACC2AJU5_DIPCM</name>
<keyword evidence="2" id="KW-1185">Reference proteome</keyword>
<comment type="caution">
    <text evidence="1">The sequence shown here is derived from an EMBL/GenBank/DDBJ whole genome shotgun (WGS) entry which is preliminary data.</text>
</comment>
<evidence type="ECO:0000313" key="2">
    <source>
        <dbReference type="Proteomes" id="UP001162992"/>
    </source>
</evidence>
<accession>A0ACC2AJU5</accession>
<gene>
    <name evidence="1" type="ORF">O6H91_21G042000</name>
</gene>